<dbReference type="Gene3D" id="2.140.10.30">
    <property type="entry name" value="Dipeptidylpeptidase IV, N-terminal domain"/>
    <property type="match status" value="2"/>
</dbReference>
<dbReference type="Pfam" id="PF00930">
    <property type="entry name" value="DPPIV_N"/>
    <property type="match status" value="1"/>
</dbReference>
<evidence type="ECO:0000259" key="2">
    <source>
        <dbReference type="Pfam" id="PF00930"/>
    </source>
</evidence>
<dbReference type="InterPro" id="IPR002469">
    <property type="entry name" value="Peptidase_S9B_N"/>
</dbReference>
<feature type="non-terminal residue" evidence="3">
    <location>
        <position position="1"/>
    </location>
</feature>
<dbReference type="Pfam" id="PF00326">
    <property type="entry name" value="Peptidase_S9"/>
    <property type="match status" value="1"/>
</dbReference>
<reference evidence="3" key="1">
    <citation type="submission" date="2018-06" db="EMBL/GenBank/DDBJ databases">
        <authorList>
            <person name="Zhirakovskaya E."/>
        </authorList>
    </citation>
    <scope>NUCLEOTIDE SEQUENCE</scope>
</reference>
<dbReference type="EMBL" id="UOGK01000335">
    <property type="protein sequence ID" value="VAX40114.1"/>
    <property type="molecule type" value="Genomic_DNA"/>
</dbReference>
<evidence type="ECO:0000313" key="3">
    <source>
        <dbReference type="EMBL" id="VAX40114.1"/>
    </source>
</evidence>
<sequence length="453" mass="51020">TSERSGWKHLYHYDKTGTLLTQVTDGPWEFRNLVRLGIVSPAGGEPAFVDLADYTRGDFLISSTGWWPDASRLSFTIQNRTQTWLDLCTVSPRGGTPTRLLRDATEAWIEAPSLFRVLRDGSFLLTSERSGWKHLYHYDKTGTLLTQVTDGPWEFRSLVRLDEDRSEIFFTCTADSPLATTLYAVNLDGSDLRQLTPNRGTHRTTISPGGAYIVDSWSTAHTPDRTLLRDRNGKILRTLDTNPVFDLDTWERGTLELLRIPASRTTDDDPIMLEAMFIYPPDFDPDRRYPVWFSTYAGPHAPTVRDSWAGGRAHDHMLTTSGFLVFRADPYSASGKGARSAWTAYKRLGVPEMEDINDLMEWLKAQPFVDPDRIGMSGFSYGGFITAYAMTHSTHFARGIAGGSVTDWRDYDTIYTERYMQTPQDNPEGYAATSVVAAAKNLHGTLLLTHGWM</sequence>
<evidence type="ECO:0000259" key="1">
    <source>
        <dbReference type="Pfam" id="PF00326"/>
    </source>
</evidence>
<dbReference type="SUPFAM" id="SSF82171">
    <property type="entry name" value="DPP6 N-terminal domain-like"/>
    <property type="match status" value="2"/>
</dbReference>
<feature type="non-terminal residue" evidence="3">
    <location>
        <position position="453"/>
    </location>
</feature>
<dbReference type="InterPro" id="IPR050278">
    <property type="entry name" value="Serine_Prot_S9B/DPPIV"/>
</dbReference>
<organism evidence="3">
    <name type="scientific">hydrothermal vent metagenome</name>
    <dbReference type="NCBI Taxonomy" id="652676"/>
    <lineage>
        <taxon>unclassified sequences</taxon>
        <taxon>metagenomes</taxon>
        <taxon>ecological metagenomes</taxon>
    </lineage>
</organism>
<feature type="domain" description="Dipeptidylpeptidase IV N-terminal" evidence="2">
    <location>
        <begin position="34"/>
        <end position="223"/>
    </location>
</feature>
<feature type="domain" description="Peptidase S9 prolyl oligopeptidase catalytic" evidence="1">
    <location>
        <begin position="317"/>
        <end position="452"/>
    </location>
</feature>
<dbReference type="PANTHER" id="PTHR11731:SF193">
    <property type="entry name" value="DIPEPTIDYL PEPTIDASE 9"/>
    <property type="match status" value="1"/>
</dbReference>
<dbReference type="AlphaFoldDB" id="A0A3B1DVA5"/>
<dbReference type="PANTHER" id="PTHR11731">
    <property type="entry name" value="PROTEASE FAMILY S9B,C DIPEPTIDYL-PEPTIDASE IV-RELATED"/>
    <property type="match status" value="1"/>
</dbReference>
<dbReference type="SUPFAM" id="SSF53474">
    <property type="entry name" value="alpha/beta-Hydrolases"/>
    <property type="match status" value="1"/>
</dbReference>
<dbReference type="Gene3D" id="3.40.50.1820">
    <property type="entry name" value="alpha/beta hydrolase"/>
    <property type="match status" value="1"/>
</dbReference>
<dbReference type="GO" id="GO:0006508">
    <property type="term" value="P:proteolysis"/>
    <property type="evidence" value="ECO:0007669"/>
    <property type="project" value="InterPro"/>
</dbReference>
<dbReference type="GO" id="GO:0008239">
    <property type="term" value="F:dipeptidyl-peptidase activity"/>
    <property type="evidence" value="ECO:0007669"/>
    <property type="project" value="TreeGrafter"/>
</dbReference>
<dbReference type="GO" id="GO:0008236">
    <property type="term" value="F:serine-type peptidase activity"/>
    <property type="evidence" value="ECO:0007669"/>
    <property type="project" value="InterPro"/>
</dbReference>
<proteinExistence type="predicted"/>
<dbReference type="InterPro" id="IPR029058">
    <property type="entry name" value="AB_hydrolase_fold"/>
</dbReference>
<accession>A0A3B1DVA5</accession>
<name>A0A3B1DVA5_9ZZZZ</name>
<protein>
    <submittedName>
        <fullName evidence="3">Dipeptidyl peptidase IV</fullName>
    </submittedName>
</protein>
<gene>
    <name evidence="3" type="ORF">MNBD_PLANCTO03-57</name>
</gene>
<dbReference type="InterPro" id="IPR001375">
    <property type="entry name" value="Peptidase_S9_cat"/>
</dbReference>